<evidence type="ECO:0000313" key="2">
    <source>
        <dbReference type="Proteomes" id="UP000676079"/>
    </source>
</evidence>
<accession>A0ABX8BNU8</accession>
<protein>
    <submittedName>
        <fullName evidence="1">Uncharacterized protein</fullName>
    </submittedName>
</protein>
<proteinExistence type="predicted"/>
<dbReference type="Proteomes" id="UP000676079">
    <property type="component" value="Chromosome"/>
</dbReference>
<keyword evidence="2" id="KW-1185">Reference proteome</keyword>
<gene>
    <name evidence="1" type="ORF">KGD84_06180</name>
</gene>
<dbReference type="RefSeq" id="WP_220565150.1">
    <property type="nucleotide sequence ID" value="NZ_CP074133.1"/>
</dbReference>
<sequence length="81" mass="8337">MCVSDAEADAVSDGYVYDPESLSAEQCTGDACAVCHTRWPRPRTALGVLPDGMPVFGCGDCAELVGAGSPVAADTRVFAAR</sequence>
<name>A0ABX8BNU8_9ACTN</name>
<evidence type="ECO:0000313" key="1">
    <source>
        <dbReference type="EMBL" id="QUX23914.1"/>
    </source>
</evidence>
<dbReference type="EMBL" id="CP074133">
    <property type="protein sequence ID" value="QUX23914.1"/>
    <property type="molecule type" value="Genomic_DNA"/>
</dbReference>
<organism evidence="1 2">
    <name type="scientific">Nocardiopsis changdeensis</name>
    <dbReference type="NCBI Taxonomy" id="2831969"/>
    <lineage>
        <taxon>Bacteria</taxon>
        <taxon>Bacillati</taxon>
        <taxon>Actinomycetota</taxon>
        <taxon>Actinomycetes</taxon>
        <taxon>Streptosporangiales</taxon>
        <taxon>Nocardiopsidaceae</taxon>
        <taxon>Nocardiopsis</taxon>
    </lineage>
</organism>
<reference evidence="1 2" key="1">
    <citation type="submission" date="2021-05" db="EMBL/GenBank/DDBJ databases">
        <title>Direct Submission.</title>
        <authorList>
            <person name="Li K."/>
            <person name="Gao J."/>
        </authorList>
    </citation>
    <scope>NUCLEOTIDE SEQUENCE [LARGE SCALE GENOMIC DNA]</scope>
    <source>
        <strain evidence="1 2">Mg02</strain>
    </source>
</reference>